<dbReference type="SMART" id="SM00872">
    <property type="entry name" value="Alpha-mann_mid"/>
    <property type="match status" value="1"/>
</dbReference>
<evidence type="ECO:0000313" key="8">
    <source>
        <dbReference type="EMBL" id="CAK7893939.1"/>
    </source>
</evidence>
<keyword evidence="9" id="KW-1185">Reference proteome</keyword>
<keyword evidence="6" id="KW-0326">Glycosidase</keyword>
<name>A0ABP0E6C0_9ASCO</name>
<dbReference type="InterPro" id="IPR011330">
    <property type="entry name" value="Glyco_hydro/deAcase_b/a-brl"/>
</dbReference>
<dbReference type="SUPFAM" id="SSF74650">
    <property type="entry name" value="Galactose mutarotase-like"/>
    <property type="match status" value="1"/>
</dbReference>
<evidence type="ECO:0000256" key="3">
    <source>
        <dbReference type="ARBA" id="ARBA00012752"/>
    </source>
</evidence>
<dbReference type="SUPFAM" id="SSF88713">
    <property type="entry name" value="Glycoside hydrolase/deacetylase"/>
    <property type="match status" value="1"/>
</dbReference>
<evidence type="ECO:0000313" key="9">
    <source>
        <dbReference type="Proteomes" id="UP001497600"/>
    </source>
</evidence>
<dbReference type="InterPro" id="IPR011013">
    <property type="entry name" value="Gal_mutarotase_sf_dom"/>
</dbReference>
<dbReference type="InterPro" id="IPR041147">
    <property type="entry name" value="GH38_C"/>
</dbReference>
<dbReference type="Gene3D" id="1.20.1270.50">
    <property type="entry name" value="Glycoside hydrolase family 38, central domain"/>
    <property type="match status" value="1"/>
</dbReference>
<dbReference type="PANTHER" id="PTHR46017">
    <property type="entry name" value="ALPHA-MANNOSIDASE 2C1"/>
    <property type="match status" value="1"/>
</dbReference>
<organism evidence="8 9">
    <name type="scientific">[Candida] anglica</name>
    <dbReference type="NCBI Taxonomy" id="148631"/>
    <lineage>
        <taxon>Eukaryota</taxon>
        <taxon>Fungi</taxon>
        <taxon>Dikarya</taxon>
        <taxon>Ascomycota</taxon>
        <taxon>Saccharomycotina</taxon>
        <taxon>Pichiomycetes</taxon>
        <taxon>Debaryomycetaceae</taxon>
        <taxon>Kurtzmaniella</taxon>
    </lineage>
</organism>
<dbReference type="Gene3D" id="2.70.98.30">
    <property type="entry name" value="Golgi alpha-mannosidase II, domain 4"/>
    <property type="match status" value="1"/>
</dbReference>
<evidence type="ECO:0000256" key="2">
    <source>
        <dbReference type="ARBA" id="ARBA00009792"/>
    </source>
</evidence>
<reference evidence="8 9" key="1">
    <citation type="submission" date="2024-01" db="EMBL/GenBank/DDBJ databases">
        <authorList>
            <consortium name="Genoscope - CEA"/>
            <person name="William W."/>
        </authorList>
    </citation>
    <scope>NUCLEOTIDE SEQUENCE [LARGE SCALE GENOMIC DNA]</scope>
    <source>
        <strain evidence="8 9">29B2s-10</strain>
    </source>
</reference>
<keyword evidence="5" id="KW-0378">Hydrolase</keyword>
<keyword evidence="4" id="KW-0479">Metal-binding</keyword>
<dbReference type="EMBL" id="OZ004253">
    <property type="protein sequence ID" value="CAK7893939.1"/>
    <property type="molecule type" value="Genomic_DNA"/>
</dbReference>
<dbReference type="InterPro" id="IPR015341">
    <property type="entry name" value="Glyco_hydro_38_cen"/>
</dbReference>
<dbReference type="Pfam" id="PF22907">
    <property type="entry name" value="Ams1-like_1st"/>
    <property type="match status" value="1"/>
</dbReference>
<dbReference type="InterPro" id="IPR054723">
    <property type="entry name" value="Ams1-like_N"/>
</dbReference>
<accession>A0ABP0E6C0</accession>
<sequence>MVNSASSEPGYAQFSLQPNFKPVDSLFENRLRQFIDNGGQYRELNLPHFYDKDRVDTNTEYINIKVYPVPDIDGKTQRPLFKDINFKKIDWDDANKGYSFGPSWKTFWFKVEWEIPEKWLTEKGNGKDEQEIHFEWDCGNEGLLYTSDGLPLQAFSGGGERIRYNIPKEYRIKGKQLFYLETACNGMFGVGDQGNPDPNRYFGLDKCDLVLPNVTARKLYYDFWIISDAAREFSGQQWQKWTANSICNEIMDTFDPEDVKSLDKCREISKRYLGKDIDSDDVFHVETFKGRIDVFGVGNCHIDTAWLWPFAETKRKIVRSWTTQLKIADEYPEYIFVASQMQQFKWLKEYHPEILKLVHEKFAANQFLPIGGSWVENDTNLPNGESLIRQFVLGQNFQLNEFGVKADIFWLPDTFGYSSQIPQICQTVGIEKFVTQKLSWNNINQFPLSTFNWVGIDGSQVLVHMPPANTYTADANFGDVVRSQQQHKNLRDVPTGLLLYGKGDGGGGPTEEMLEKLRRCRGIANENGLMPTLQLGVTVEDFFDDVLAKSKQGSSLPSWVGEIYLEFHRGTYTTQADIKKYMRKGEIKLHDLEWIATLLSLQEKFDYKYPKKELQALWEDLCLCQFHDVLPGSCIGMVYYEEAKPMLRKLLSKADDLIKEALKALKVGSESNQTSTGLDNLAFLNTLPWTRHEVVKLTKDQVPELFTYGELDSNYSGYAIQKLNDSVLISVNVGADDVKINKLSDIKYHASVKDNKDGTFILSNELIKATITKNGVITSLFDTVNKREVIDTRLTKQTGTGKDSSVVGGNQFVLFDDEPLNFPAWDTELYSLNKFKFLTGGEISIAESGPLKSSLIVKHSISEKSYIKTEISIEGLLDATFTQNNYVKFVSDVTWHETYKFLKVQFPTTIHTAQQANYETQFGITQRPTHFNTSWDVAKFEVCHHKFMDLSEFNYGVSILNDSKYGGAIHGNLIRLSLLRSPKAPDEKADMGDHHFEYAIYPHKHYLGSDTVKLGYNFNHKLEHHTLKSDDLTSFGKLISLESESESLILSQIKRSEHDEDLLIYDNLEAKNKGHKSFVIRVYEALGGYSSGTLKVDLNKLQVTTVYKTNSLEEEDSEIEINKDGEVEIELRGFEIATYKFVLK</sequence>
<dbReference type="EC" id="3.2.1.24" evidence="3"/>
<dbReference type="InterPro" id="IPR000602">
    <property type="entry name" value="Glyco_hydro_38_N"/>
</dbReference>
<evidence type="ECO:0000259" key="7">
    <source>
        <dbReference type="SMART" id="SM00872"/>
    </source>
</evidence>
<dbReference type="InterPro" id="IPR011682">
    <property type="entry name" value="Glyco_hydro_38_C"/>
</dbReference>
<dbReference type="Gene3D" id="3.20.110.10">
    <property type="entry name" value="Glycoside hydrolase 38, N terminal domain"/>
    <property type="match status" value="1"/>
</dbReference>
<evidence type="ECO:0000256" key="1">
    <source>
        <dbReference type="ARBA" id="ARBA00000365"/>
    </source>
</evidence>
<proteinExistence type="inferred from homology"/>
<dbReference type="InterPro" id="IPR028995">
    <property type="entry name" value="Glyco_hydro_57/38_cen_sf"/>
</dbReference>
<dbReference type="InterPro" id="IPR027291">
    <property type="entry name" value="Glyco_hydro_38_N_sf"/>
</dbReference>
<dbReference type="PANTHER" id="PTHR46017:SF1">
    <property type="entry name" value="ALPHA-MANNOSIDASE 2C1"/>
    <property type="match status" value="1"/>
</dbReference>
<evidence type="ECO:0000256" key="5">
    <source>
        <dbReference type="ARBA" id="ARBA00022801"/>
    </source>
</evidence>
<feature type="domain" description="Glycoside hydrolase family 38 central" evidence="7">
    <location>
        <begin position="566"/>
        <end position="646"/>
    </location>
</feature>
<dbReference type="Pfam" id="PF01074">
    <property type="entry name" value="Glyco_hydro_38N"/>
    <property type="match status" value="1"/>
</dbReference>
<gene>
    <name evidence="8" type="primary">AMS1</name>
    <name evidence="8" type="ORF">CAAN4_A10066</name>
</gene>
<dbReference type="Pfam" id="PF09261">
    <property type="entry name" value="Alpha-mann_mid"/>
    <property type="match status" value="1"/>
</dbReference>
<protein>
    <recommendedName>
        <fullName evidence="3">alpha-mannosidase</fullName>
        <ecNumber evidence="3">3.2.1.24</ecNumber>
    </recommendedName>
</protein>
<dbReference type="Pfam" id="PF07748">
    <property type="entry name" value="Glyco_hydro_38C"/>
    <property type="match status" value="1"/>
</dbReference>
<dbReference type="InterPro" id="IPR037094">
    <property type="entry name" value="Glyco_hydro_38_cen_sf"/>
</dbReference>
<evidence type="ECO:0000256" key="6">
    <source>
        <dbReference type="ARBA" id="ARBA00023295"/>
    </source>
</evidence>
<dbReference type="Proteomes" id="UP001497600">
    <property type="component" value="Chromosome A"/>
</dbReference>
<comment type="similarity">
    <text evidence="2">Belongs to the glycosyl hydrolase 38 family.</text>
</comment>
<dbReference type="Pfam" id="PF17677">
    <property type="entry name" value="Glyco_hydro38C2"/>
    <property type="match status" value="1"/>
</dbReference>
<comment type="catalytic activity">
    <reaction evidence="1">
        <text>Hydrolysis of terminal, non-reducing alpha-D-mannose residues in alpha-D-mannosides.</text>
        <dbReference type="EC" id="3.2.1.24"/>
    </reaction>
</comment>
<dbReference type="SUPFAM" id="SSF88688">
    <property type="entry name" value="Families 57/38 glycoside transferase middle domain"/>
    <property type="match status" value="1"/>
</dbReference>
<evidence type="ECO:0000256" key="4">
    <source>
        <dbReference type="ARBA" id="ARBA00022723"/>
    </source>
</evidence>